<name>A0AA97D7F5_9FIRM</name>
<dbReference type="Proteomes" id="UP001300604">
    <property type="component" value="Chromosome"/>
</dbReference>
<dbReference type="RefSeq" id="WP_275845089.1">
    <property type="nucleotide sequence ID" value="NZ_CP135996.1"/>
</dbReference>
<keyword evidence="2" id="KW-1185">Reference proteome</keyword>
<dbReference type="AlphaFoldDB" id="A0AA97D7F5"/>
<evidence type="ECO:0000313" key="1">
    <source>
        <dbReference type="EMBL" id="WOC31661.1"/>
    </source>
</evidence>
<proteinExistence type="predicted"/>
<gene>
    <name evidence="1" type="ORF">PXC00_10645</name>
</gene>
<dbReference type="EMBL" id="CP135996">
    <property type="protein sequence ID" value="WOC31661.1"/>
    <property type="molecule type" value="Genomic_DNA"/>
</dbReference>
<reference evidence="1" key="1">
    <citation type="submission" date="2023-09" db="EMBL/GenBank/DDBJ databases">
        <authorList>
            <person name="Zeng C."/>
        </authorList>
    </citation>
    <scope>NUCLEOTIDE SEQUENCE</scope>
    <source>
        <strain evidence="1">ZCY20-5</strain>
    </source>
</reference>
<evidence type="ECO:0000313" key="2">
    <source>
        <dbReference type="Proteomes" id="UP001300604"/>
    </source>
</evidence>
<organism evidence="1 2">
    <name type="scientific">Caproicibacterium argilliputei</name>
    <dbReference type="NCBI Taxonomy" id="3030016"/>
    <lineage>
        <taxon>Bacteria</taxon>
        <taxon>Bacillati</taxon>
        <taxon>Bacillota</taxon>
        <taxon>Clostridia</taxon>
        <taxon>Eubacteriales</taxon>
        <taxon>Oscillospiraceae</taxon>
        <taxon>Caproicibacterium</taxon>
    </lineage>
</organism>
<reference evidence="1" key="2">
    <citation type="submission" date="2024-06" db="EMBL/GenBank/DDBJ databases">
        <title>Caproicibacterium argilliputei sp. nov, a novel caproic acid producing anaerobic bacterium isolated from pit mud.</title>
        <authorList>
            <person name="Xia S."/>
        </authorList>
    </citation>
    <scope>NUCLEOTIDE SEQUENCE</scope>
    <source>
        <strain evidence="1">ZCY20-5</strain>
    </source>
</reference>
<protein>
    <recommendedName>
        <fullName evidence="3">Site-specific integrase</fullName>
    </recommendedName>
</protein>
<evidence type="ECO:0008006" key="3">
    <source>
        <dbReference type="Google" id="ProtNLM"/>
    </source>
</evidence>
<dbReference type="KEGG" id="carl:PXC00_10645"/>
<sequence>MANIQKRGKSYLITASCGYDSAGKQIRKTTTWKPEHGMTARQEKKAVEAAAVRFEDQVQSGQYVDPTITFKDFTEK</sequence>
<accession>A0AA97D7F5</accession>